<dbReference type="PANTHER" id="PTHR33116">
    <property type="entry name" value="REVERSE TRANSCRIPTASE ZINC-BINDING DOMAIN-CONTAINING PROTEIN-RELATED-RELATED"/>
    <property type="match status" value="1"/>
</dbReference>
<feature type="region of interest" description="Disordered" evidence="1">
    <location>
        <begin position="920"/>
        <end position="1013"/>
    </location>
</feature>
<name>A0A484KEI7_9ASTE</name>
<dbReference type="InterPro" id="IPR036397">
    <property type="entry name" value="RNaseH_sf"/>
</dbReference>
<dbReference type="GO" id="GO:0004523">
    <property type="term" value="F:RNA-DNA hybrid ribonuclease activity"/>
    <property type="evidence" value="ECO:0007669"/>
    <property type="project" value="InterPro"/>
</dbReference>
<dbReference type="PANTHER" id="PTHR33116:SF86">
    <property type="entry name" value="REVERSE TRANSCRIPTASE DOMAIN-CONTAINING PROTEIN"/>
    <property type="match status" value="1"/>
</dbReference>
<dbReference type="InterPro" id="IPR012337">
    <property type="entry name" value="RNaseH-like_sf"/>
</dbReference>
<dbReference type="Pfam" id="PF13966">
    <property type="entry name" value="zf-RVT"/>
    <property type="match status" value="1"/>
</dbReference>
<feature type="compositionally biased region" description="Gly residues" evidence="1">
    <location>
        <begin position="972"/>
        <end position="985"/>
    </location>
</feature>
<reference evidence="4 5" key="1">
    <citation type="submission" date="2018-04" db="EMBL/GenBank/DDBJ databases">
        <authorList>
            <person name="Vogel A."/>
        </authorList>
    </citation>
    <scope>NUCLEOTIDE SEQUENCE [LARGE SCALE GENOMIC DNA]</scope>
</reference>
<evidence type="ECO:0000259" key="2">
    <source>
        <dbReference type="Pfam" id="PF13456"/>
    </source>
</evidence>
<dbReference type="SUPFAM" id="SSF53098">
    <property type="entry name" value="Ribonuclease H-like"/>
    <property type="match status" value="1"/>
</dbReference>
<dbReference type="InterPro" id="IPR044730">
    <property type="entry name" value="RNase_H-like_dom_plant"/>
</dbReference>
<dbReference type="SUPFAM" id="SSF56219">
    <property type="entry name" value="DNase I-like"/>
    <property type="match status" value="1"/>
</dbReference>
<evidence type="ECO:0000256" key="1">
    <source>
        <dbReference type="SAM" id="MobiDB-lite"/>
    </source>
</evidence>
<dbReference type="Gene3D" id="3.30.420.10">
    <property type="entry name" value="Ribonuclease H-like superfamily/Ribonuclease H"/>
    <property type="match status" value="1"/>
</dbReference>
<keyword evidence="5" id="KW-1185">Reference proteome</keyword>
<dbReference type="InterPro" id="IPR002156">
    <property type="entry name" value="RNaseH_domain"/>
</dbReference>
<evidence type="ECO:0000313" key="4">
    <source>
        <dbReference type="EMBL" id="VFQ60542.1"/>
    </source>
</evidence>
<dbReference type="OrthoDB" id="1938430at2759"/>
<dbReference type="InterPro" id="IPR036691">
    <property type="entry name" value="Endo/exonu/phosph_ase_sf"/>
</dbReference>
<dbReference type="Pfam" id="PF13456">
    <property type="entry name" value="RVT_3"/>
    <property type="match status" value="1"/>
</dbReference>
<gene>
    <name evidence="4" type="ORF">CCAM_LOCUS2318</name>
</gene>
<feature type="domain" description="Reverse transcriptase zinc-binding" evidence="3">
    <location>
        <begin position="484"/>
        <end position="572"/>
    </location>
</feature>
<evidence type="ECO:0008006" key="6">
    <source>
        <dbReference type="Google" id="ProtNLM"/>
    </source>
</evidence>
<organism evidence="4 5">
    <name type="scientific">Cuscuta campestris</name>
    <dbReference type="NCBI Taxonomy" id="132261"/>
    <lineage>
        <taxon>Eukaryota</taxon>
        <taxon>Viridiplantae</taxon>
        <taxon>Streptophyta</taxon>
        <taxon>Embryophyta</taxon>
        <taxon>Tracheophyta</taxon>
        <taxon>Spermatophyta</taxon>
        <taxon>Magnoliopsida</taxon>
        <taxon>eudicotyledons</taxon>
        <taxon>Gunneridae</taxon>
        <taxon>Pentapetalae</taxon>
        <taxon>asterids</taxon>
        <taxon>lamiids</taxon>
        <taxon>Solanales</taxon>
        <taxon>Convolvulaceae</taxon>
        <taxon>Cuscuteae</taxon>
        <taxon>Cuscuta</taxon>
        <taxon>Cuscuta subgen. Grammica</taxon>
        <taxon>Cuscuta sect. Cleistogrammica</taxon>
    </lineage>
</organism>
<sequence>MWWDASGAAVCARCYDWRGAWGWGIETTTESIVDGREKRGGTPQPLSLIEGFNAALSDCELFDLGMHGYPFTWERGRGSTSWVEERLDRAVASGVWKDLHPHASVFNHPMRRSDHSALLLMTSKPSYPVRRVRRFMFENAWLRDPGYKEALRSAWGSPGELPFLEKLSRCGQRLLAWGGDRFQQFGRRIQVLKRRVEELRDRHDEGGVRELCEADRELGSLLDQEDSYWRQRAKQHWLQSGDANTRYFHQYASHRRKKNHILKLKDGTGIWREGLDLSGVVCQYYEELFQSKGVEESDFFSSVSPRGLCEKIERLMNSFWWTSKGSSSTGIRWMSWNRLSVPKKFGGMGFKQLHSFNVAMLGKQGWRLLTQPDALVSRVFKASILKAQPLIRQGVRRRVGNGRNTLVWGSPWLLDSDNPTIMTDQQFMPNFPVNFLKDPVTGGWNESLLHSYFNARDVMEILRVPSCPSREDLWFWSRSPHGHYSVKDGYRLLQGEVVAESTGFSAWNKLWRIPIETKVKVVIWRALRGILPTISSLNSKGMELDNLCPICGEEGETTDHIFVFCSYATAIWEGVGVQVSRVAGGSFIHFFEGLIGSRSMGELKVIAYAVWALWKTRNAAVWDGRVSLPAVTIRLIKSLVERWPDSRLGQQLTPPSSSILGQQSSGQVQHCFVDAALFPQVGEVGFGAVLLDPGGRFVKAFNGTIPCSQDPLLAEAIAVREALAWLKREACLEVQLFSDSWMVVNAINHVTVSRSYFGEGPMRKVYREEEPLYSSSCPLFPVHSPELPLDLHFLSETISLIFSLKLSSFRHTLFVKMKKWYTFSAVREMAELWAKDAGGKGQNFRRKLWGTLSKAGLIAGTAESMDQIGGAVASSTKHGFRKTVESIRSRYEAHPSTAEMLARIDANVLKLLEYYKSMERHSKEDGRQGGGGGGSLPIKGGGSRGGAEEEKKNGEKGSGGGPDEKKKNGDNGKNGGGGGNGGGGAKEPSNGHNGAENGGSDVPPPFPFDMDLY</sequence>
<dbReference type="EMBL" id="OOIL02000115">
    <property type="protein sequence ID" value="VFQ60542.1"/>
    <property type="molecule type" value="Genomic_DNA"/>
</dbReference>
<feature type="compositionally biased region" description="Basic and acidic residues" evidence="1">
    <location>
        <begin position="946"/>
        <end position="955"/>
    </location>
</feature>
<feature type="domain" description="RNase H type-1" evidence="2">
    <location>
        <begin position="680"/>
        <end position="752"/>
    </location>
</feature>
<evidence type="ECO:0000259" key="3">
    <source>
        <dbReference type="Pfam" id="PF13966"/>
    </source>
</evidence>
<dbReference type="InterPro" id="IPR026960">
    <property type="entry name" value="RVT-Znf"/>
</dbReference>
<dbReference type="CDD" id="cd06222">
    <property type="entry name" value="RNase_H_like"/>
    <property type="match status" value="1"/>
</dbReference>
<dbReference type="AlphaFoldDB" id="A0A484KEI7"/>
<dbReference type="Proteomes" id="UP000595140">
    <property type="component" value="Unassembled WGS sequence"/>
</dbReference>
<feature type="compositionally biased region" description="Gly residues" evidence="1">
    <location>
        <begin position="928"/>
        <end position="945"/>
    </location>
</feature>
<accession>A0A484KEI7</accession>
<protein>
    <recommendedName>
        <fullName evidence="6">RNase H type-1 domain-containing protein</fullName>
    </recommendedName>
</protein>
<proteinExistence type="predicted"/>
<evidence type="ECO:0000313" key="5">
    <source>
        <dbReference type="Proteomes" id="UP000595140"/>
    </source>
</evidence>
<dbReference type="GO" id="GO:0003676">
    <property type="term" value="F:nucleic acid binding"/>
    <property type="evidence" value="ECO:0007669"/>
    <property type="project" value="InterPro"/>
</dbReference>